<reference evidence="2" key="2">
    <citation type="journal article" date="2019" name="IMA Fungus">
        <title>Genome sequencing and comparison of five Tilletia species to identify candidate genes for the detection of regulated species infecting wheat.</title>
        <authorList>
            <person name="Nguyen H.D.T."/>
            <person name="Sultana T."/>
            <person name="Kesanakurti P."/>
            <person name="Hambleton S."/>
        </authorList>
    </citation>
    <scope>NUCLEOTIDE SEQUENCE</scope>
    <source>
        <strain evidence="2">DAOMC 236416</strain>
    </source>
</reference>
<reference evidence="2" key="1">
    <citation type="submission" date="2016-04" db="EMBL/GenBank/DDBJ databases">
        <authorList>
            <person name="Nguyen H.D."/>
            <person name="Samba Siva P."/>
            <person name="Cullis J."/>
            <person name="Levesque C.A."/>
            <person name="Hambleton S."/>
        </authorList>
    </citation>
    <scope>NUCLEOTIDE SEQUENCE</scope>
    <source>
        <strain evidence="2">DAOMC 236416</strain>
    </source>
</reference>
<feature type="compositionally biased region" description="Basic and acidic residues" evidence="1">
    <location>
        <begin position="459"/>
        <end position="468"/>
    </location>
</feature>
<gene>
    <name evidence="2" type="ORF">A4X13_0g1698</name>
</gene>
<accession>A0A177TVM8</accession>
<dbReference type="EMBL" id="LWDF02000071">
    <property type="protein sequence ID" value="KAE8258415.1"/>
    <property type="molecule type" value="Genomic_DNA"/>
</dbReference>
<feature type="compositionally biased region" description="Basic and acidic residues" evidence="1">
    <location>
        <begin position="665"/>
        <end position="692"/>
    </location>
</feature>
<feature type="compositionally biased region" description="Basic and acidic residues" evidence="1">
    <location>
        <begin position="634"/>
        <end position="652"/>
    </location>
</feature>
<proteinExistence type="predicted"/>
<name>A0A177TVM8_9BASI</name>
<feature type="compositionally biased region" description="Low complexity" evidence="1">
    <location>
        <begin position="340"/>
        <end position="358"/>
    </location>
</feature>
<protein>
    <submittedName>
        <fullName evidence="2">Uncharacterized protein</fullName>
    </submittedName>
</protein>
<feature type="compositionally biased region" description="Low complexity" evidence="1">
    <location>
        <begin position="88"/>
        <end position="98"/>
    </location>
</feature>
<feature type="compositionally biased region" description="Basic and acidic residues" evidence="1">
    <location>
        <begin position="507"/>
        <end position="521"/>
    </location>
</feature>
<feature type="compositionally biased region" description="Low complexity" evidence="1">
    <location>
        <begin position="42"/>
        <end position="52"/>
    </location>
</feature>
<feature type="compositionally biased region" description="Basic and acidic residues" evidence="1">
    <location>
        <begin position="437"/>
        <end position="447"/>
    </location>
</feature>
<dbReference type="AlphaFoldDB" id="A0A177TVM8"/>
<feature type="compositionally biased region" description="Low complexity" evidence="1">
    <location>
        <begin position="712"/>
        <end position="728"/>
    </location>
</feature>
<evidence type="ECO:0000313" key="3">
    <source>
        <dbReference type="Proteomes" id="UP000077521"/>
    </source>
</evidence>
<evidence type="ECO:0000313" key="2">
    <source>
        <dbReference type="EMBL" id="KAE8258415.1"/>
    </source>
</evidence>
<sequence>MVTREQALAWLNGSHGGSDFNPAILLRRQEAIVARARLVYAQGQHQKTQRQGQAEDNREPEPGPSRRLQSPELRDKEPLVVSSDAGGMQPDQMQQPDDSTQADFASFLSASRPTQRLRDGRAIATQTQNVTSVYSSSRLEPQLQASEAEAVRTSQPRLAGTGFHWMHSIFTVQQETQDITDPSISMSPRKVGPQPSTTTSAGSAIASSLRPNAKPMTNKSRMVKFNMLPSRASGQNDFSATTNITTPADTASVMRPSGSGPRSMTSAMREELLHEDLSSERSRNVDLKGKGKARENFEEEFTRSHRLMHSTPIPKTHGKGSAIENRLAHTRIGPGNPSALTDSNSLTSVTSTNLSTETGRGGERETRHGRFITTTNSGSASRFRRTTSASDVTIALRRSRVLGSEGELAQWDDDQQLPADPSSSPIPLHRGKGRKRKESEQEMERKKSIPVSVPLTAGHQKDKAKVQNEETDLSEQEREIQLLPLGEERIRKAKELQAKRDKRRLAARREREREREQEKKAAALAVPSNLGGAQPPGKRPLQFSTSGPARAISASGPLRATKSVPGHHLPQQKPGKRLPSGPRMLGSSRIADGGAISSTSSEVAAVQDALEGGGETAHKKRKLALADTSVRSGDAVERERAASTDINEDGRSAQKRPATVLAHRRGAEEAKGSEAVRKEPDTSRVAVLDRARAHSATAKAAGRGRGRGRGRGSAAASKPASTTTRKRG</sequence>
<evidence type="ECO:0000256" key="1">
    <source>
        <dbReference type="SAM" id="MobiDB-lite"/>
    </source>
</evidence>
<feature type="region of interest" description="Disordered" evidence="1">
    <location>
        <begin position="407"/>
        <end position="480"/>
    </location>
</feature>
<organism evidence="2 3">
    <name type="scientific">Tilletia indica</name>
    <dbReference type="NCBI Taxonomy" id="43049"/>
    <lineage>
        <taxon>Eukaryota</taxon>
        <taxon>Fungi</taxon>
        <taxon>Dikarya</taxon>
        <taxon>Basidiomycota</taxon>
        <taxon>Ustilaginomycotina</taxon>
        <taxon>Exobasidiomycetes</taxon>
        <taxon>Tilletiales</taxon>
        <taxon>Tilletiaceae</taxon>
        <taxon>Tilletia</taxon>
    </lineage>
</organism>
<feature type="region of interest" description="Disordered" evidence="1">
    <location>
        <begin position="496"/>
        <end position="728"/>
    </location>
</feature>
<keyword evidence="3" id="KW-1185">Reference proteome</keyword>
<feature type="region of interest" description="Disordered" evidence="1">
    <location>
        <begin position="334"/>
        <end position="367"/>
    </location>
</feature>
<dbReference type="Proteomes" id="UP000077521">
    <property type="component" value="Unassembled WGS sequence"/>
</dbReference>
<comment type="caution">
    <text evidence="2">The sequence shown here is derived from an EMBL/GenBank/DDBJ whole genome shotgun (WGS) entry which is preliminary data.</text>
</comment>
<feature type="region of interest" description="Disordered" evidence="1">
    <location>
        <begin position="42"/>
        <end position="101"/>
    </location>
</feature>